<dbReference type="PROSITE" id="PS01081">
    <property type="entry name" value="HTH_TETR_1"/>
    <property type="match status" value="1"/>
</dbReference>
<evidence type="ECO:0000313" key="4">
    <source>
        <dbReference type="EMBL" id="WAH36880.1"/>
    </source>
</evidence>
<gene>
    <name evidence="4" type="ORF">NZD86_22390</name>
</gene>
<dbReference type="Gene3D" id="1.10.357.10">
    <property type="entry name" value="Tetracycline Repressor, domain 2"/>
    <property type="match status" value="1"/>
</dbReference>
<organism evidence="4 5">
    <name type="scientific">Alicyclobacillus dauci</name>
    <dbReference type="NCBI Taxonomy" id="1475485"/>
    <lineage>
        <taxon>Bacteria</taxon>
        <taxon>Bacillati</taxon>
        <taxon>Bacillota</taxon>
        <taxon>Bacilli</taxon>
        <taxon>Bacillales</taxon>
        <taxon>Alicyclobacillaceae</taxon>
        <taxon>Alicyclobacillus</taxon>
    </lineage>
</organism>
<dbReference type="Gene3D" id="1.10.10.60">
    <property type="entry name" value="Homeodomain-like"/>
    <property type="match status" value="1"/>
</dbReference>
<dbReference type="Pfam" id="PF00440">
    <property type="entry name" value="TetR_N"/>
    <property type="match status" value="1"/>
</dbReference>
<dbReference type="SUPFAM" id="SSF48498">
    <property type="entry name" value="Tetracyclin repressor-like, C-terminal domain"/>
    <property type="match status" value="1"/>
</dbReference>
<dbReference type="SUPFAM" id="SSF46689">
    <property type="entry name" value="Homeodomain-like"/>
    <property type="match status" value="1"/>
</dbReference>
<accession>A0ABY6Z2A4</accession>
<protein>
    <submittedName>
        <fullName evidence="4">TetR/AcrR family transcriptional regulator</fullName>
    </submittedName>
</protein>
<dbReference type="Pfam" id="PF17932">
    <property type="entry name" value="TetR_C_24"/>
    <property type="match status" value="1"/>
</dbReference>
<dbReference type="PANTHER" id="PTHR43479">
    <property type="entry name" value="ACREF/ENVCD OPERON REPRESSOR-RELATED"/>
    <property type="match status" value="1"/>
</dbReference>
<dbReference type="PANTHER" id="PTHR43479:SF11">
    <property type="entry name" value="ACREF_ENVCD OPERON REPRESSOR-RELATED"/>
    <property type="match status" value="1"/>
</dbReference>
<dbReference type="InterPro" id="IPR036271">
    <property type="entry name" value="Tet_transcr_reg_TetR-rel_C_sf"/>
</dbReference>
<dbReference type="InterPro" id="IPR009057">
    <property type="entry name" value="Homeodomain-like_sf"/>
</dbReference>
<dbReference type="PROSITE" id="PS50977">
    <property type="entry name" value="HTH_TETR_2"/>
    <property type="match status" value="1"/>
</dbReference>
<name>A0ABY6Z2A4_9BACL</name>
<dbReference type="RefSeq" id="WP_268044278.1">
    <property type="nucleotide sequence ID" value="NZ_CP104064.1"/>
</dbReference>
<keyword evidence="5" id="KW-1185">Reference proteome</keyword>
<dbReference type="PRINTS" id="PR00455">
    <property type="entry name" value="HTHTETR"/>
</dbReference>
<evidence type="ECO:0000256" key="1">
    <source>
        <dbReference type="ARBA" id="ARBA00023125"/>
    </source>
</evidence>
<evidence type="ECO:0000259" key="3">
    <source>
        <dbReference type="PROSITE" id="PS50977"/>
    </source>
</evidence>
<dbReference type="InterPro" id="IPR001647">
    <property type="entry name" value="HTH_TetR"/>
</dbReference>
<sequence length="212" mass="24086">MSPNVPSSVKNPEKVRTRRAQIIDAAVALFSQKGFHKTTTREIARASGLSNGAVYEYVQSKEDILYLVCKRIHKSVEEQLRLSLSEHALGAVRLRHAIKSFLHVMDAMKDDILLIYQESKSLPSAFLKEVLHDEENITRVFEQLLMDGIEDGSLRTAREGIPLLAHNIVVCGQMWAFRRWALHDVTFEQFSEMQIRMLMQACGADPQVIHGE</sequence>
<dbReference type="InterPro" id="IPR023772">
    <property type="entry name" value="DNA-bd_HTH_TetR-type_CS"/>
</dbReference>
<proteinExistence type="predicted"/>
<feature type="domain" description="HTH tetR-type" evidence="3">
    <location>
        <begin position="16"/>
        <end position="76"/>
    </location>
</feature>
<dbReference type="Proteomes" id="UP001164803">
    <property type="component" value="Chromosome"/>
</dbReference>
<dbReference type="InterPro" id="IPR041490">
    <property type="entry name" value="KstR2_TetR_C"/>
</dbReference>
<reference evidence="4" key="1">
    <citation type="submission" date="2022-08" db="EMBL/GenBank/DDBJ databases">
        <title>Alicyclobacillus dauci DSM2870, complete genome.</title>
        <authorList>
            <person name="Wang Q."/>
            <person name="Cai R."/>
            <person name="Wang Z."/>
        </authorList>
    </citation>
    <scope>NUCLEOTIDE SEQUENCE</scope>
    <source>
        <strain evidence="4">DSM 28700</strain>
    </source>
</reference>
<dbReference type="InterPro" id="IPR050624">
    <property type="entry name" value="HTH-type_Tx_Regulator"/>
</dbReference>
<evidence type="ECO:0000256" key="2">
    <source>
        <dbReference type="PROSITE-ProRule" id="PRU00335"/>
    </source>
</evidence>
<evidence type="ECO:0000313" key="5">
    <source>
        <dbReference type="Proteomes" id="UP001164803"/>
    </source>
</evidence>
<keyword evidence="1 2" id="KW-0238">DNA-binding</keyword>
<dbReference type="EMBL" id="CP104064">
    <property type="protein sequence ID" value="WAH36880.1"/>
    <property type="molecule type" value="Genomic_DNA"/>
</dbReference>
<feature type="DNA-binding region" description="H-T-H motif" evidence="2">
    <location>
        <begin position="39"/>
        <end position="58"/>
    </location>
</feature>